<evidence type="ECO:0000256" key="1">
    <source>
        <dbReference type="SAM" id="Phobius"/>
    </source>
</evidence>
<feature type="transmembrane region" description="Helical" evidence="1">
    <location>
        <begin position="33"/>
        <end position="56"/>
    </location>
</feature>
<organism evidence="2 3">
    <name type="scientific">Amycolatopsis dendrobii</name>
    <dbReference type="NCBI Taxonomy" id="2760662"/>
    <lineage>
        <taxon>Bacteria</taxon>
        <taxon>Bacillati</taxon>
        <taxon>Actinomycetota</taxon>
        <taxon>Actinomycetes</taxon>
        <taxon>Pseudonocardiales</taxon>
        <taxon>Pseudonocardiaceae</taxon>
        <taxon>Amycolatopsis</taxon>
    </lineage>
</organism>
<feature type="transmembrane region" description="Helical" evidence="1">
    <location>
        <begin position="123"/>
        <end position="140"/>
    </location>
</feature>
<comment type="caution">
    <text evidence="2">The sequence shown here is derived from an EMBL/GenBank/DDBJ whole genome shotgun (WGS) entry which is preliminary data.</text>
</comment>
<sequence length="170" mass="18015">MSEVFPTSPYQPMPASGANAEQEVRRGIRSMRWAIGGQAVLYLALAAFVGYLLGLGGTSSAVALPVTILVINSALTSALVVCAVLLGRRQRAVMLALIWLECGFMAMLLLGAILTFATSSASAGAPVGLILWGFLMQAVLRPLQKPEIRVAFGLKPIKPRQRKKGKLPGP</sequence>
<evidence type="ECO:0000313" key="3">
    <source>
        <dbReference type="Proteomes" id="UP000526734"/>
    </source>
</evidence>
<evidence type="ECO:0000313" key="2">
    <source>
        <dbReference type="EMBL" id="MBB1155601.1"/>
    </source>
</evidence>
<keyword evidence="3" id="KW-1185">Reference proteome</keyword>
<gene>
    <name evidence="2" type="ORF">H4281_20840</name>
</gene>
<name>A0A7W3VYJ7_9PSEU</name>
<dbReference type="EMBL" id="JACGZW010000007">
    <property type="protein sequence ID" value="MBB1155601.1"/>
    <property type="molecule type" value="Genomic_DNA"/>
</dbReference>
<keyword evidence="1" id="KW-0812">Transmembrane</keyword>
<dbReference type="RefSeq" id="WP_182892630.1">
    <property type="nucleotide sequence ID" value="NZ_JACGZW010000007.1"/>
</dbReference>
<keyword evidence="1" id="KW-1133">Transmembrane helix</keyword>
<feature type="transmembrane region" description="Helical" evidence="1">
    <location>
        <begin position="93"/>
        <end position="117"/>
    </location>
</feature>
<keyword evidence="1" id="KW-0472">Membrane</keyword>
<reference evidence="2 3" key="1">
    <citation type="submission" date="2020-08" db="EMBL/GenBank/DDBJ databases">
        <title>Amycolatopsis sp. nov. DR6-1 isolated from Dendrobium heterocarpum.</title>
        <authorList>
            <person name="Tedsree N."/>
            <person name="Kuncharoen N."/>
            <person name="Likhitwitayawuid K."/>
            <person name="Tanasupawat S."/>
        </authorList>
    </citation>
    <scope>NUCLEOTIDE SEQUENCE [LARGE SCALE GENOMIC DNA]</scope>
    <source>
        <strain evidence="2 3">DR6-1</strain>
    </source>
</reference>
<dbReference type="AlphaFoldDB" id="A0A7W3VYJ7"/>
<proteinExistence type="predicted"/>
<accession>A0A7W3VYJ7</accession>
<protein>
    <submittedName>
        <fullName evidence="2">Uncharacterized protein</fullName>
    </submittedName>
</protein>
<feature type="transmembrane region" description="Helical" evidence="1">
    <location>
        <begin position="62"/>
        <end position="86"/>
    </location>
</feature>
<dbReference type="Proteomes" id="UP000526734">
    <property type="component" value="Unassembled WGS sequence"/>
</dbReference>